<dbReference type="EMBL" id="QHLQ01000024">
    <property type="protein sequence ID" value="NIZ62981.1"/>
    <property type="molecule type" value="Genomic_DNA"/>
</dbReference>
<dbReference type="Gene3D" id="1.25.40.10">
    <property type="entry name" value="Tetratricopeptide repeat domain"/>
    <property type="match status" value="1"/>
</dbReference>
<dbReference type="PROSITE" id="PS50005">
    <property type="entry name" value="TPR"/>
    <property type="match status" value="1"/>
</dbReference>
<dbReference type="InterPro" id="IPR011990">
    <property type="entry name" value="TPR-like_helical_dom_sf"/>
</dbReference>
<proteinExistence type="predicted"/>
<comment type="caution">
    <text evidence="3">The sequence shown here is derived from an EMBL/GenBank/DDBJ whole genome shotgun (WGS) entry which is preliminary data.</text>
</comment>
<dbReference type="Gene3D" id="3.40.50.300">
    <property type="entry name" value="P-loop containing nucleotide triphosphate hydrolases"/>
    <property type="match status" value="1"/>
</dbReference>
<dbReference type="RefSeq" id="WP_167685591.1">
    <property type="nucleotide sequence ID" value="NZ_QHLQ01000024.1"/>
</dbReference>
<accession>A0ABX0WBD2</accession>
<organism evidence="3 4">
    <name type="scientific">Parasedimentitalea denitrificans</name>
    <dbReference type="NCBI Taxonomy" id="2211118"/>
    <lineage>
        <taxon>Bacteria</taxon>
        <taxon>Pseudomonadati</taxon>
        <taxon>Pseudomonadota</taxon>
        <taxon>Alphaproteobacteria</taxon>
        <taxon>Rhodobacterales</taxon>
        <taxon>Paracoccaceae</taxon>
        <taxon>Parasedimentitalea</taxon>
    </lineage>
</organism>
<dbReference type="PANTHER" id="PTHR12788">
    <property type="entry name" value="PROTEIN-TYROSINE SULFOTRANSFERASE 2"/>
    <property type="match status" value="1"/>
</dbReference>
<dbReference type="Pfam" id="PF13469">
    <property type="entry name" value="Sulfotransfer_3"/>
    <property type="match status" value="1"/>
</dbReference>
<dbReference type="PANTHER" id="PTHR12788:SF10">
    <property type="entry name" value="PROTEIN-TYROSINE SULFOTRANSFERASE"/>
    <property type="match status" value="1"/>
</dbReference>
<keyword evidence="4" id="KW-1185">Reference proteome</keyword>
<name>A0ABX0WBD2_9RHOB</name>
<evidence type="ECO:0000256" key="1">
    <source>
        <dbReference type="ARBA" id="ARBA00022679"/>
    </source>
</evidence>
<dbReference type="InterPro" id="IPR026634">
    <property type="entry name" value="TPST-like"/>
</dbReference>
<keyword evidence="2" id="KW-0802">TPR repeat</keyword>
<dbReference type="InterPro" id="IPR019734">
    <property type="entry name" value="TPR_rpt"/>
</dbReference>
<evidence type="ECO:0000313" key="3">
    <source>
        <dbReference type="EMBL" id="NIZ62981.1"/>
    </source>
</evidence>
<protein>
    <recommendedName>
        <fullName evidence="5">Tetratricopeptide repeat protein</fullName>
    </recommendedName>
</protein>
<sequence>MLNFAQPSPQAINVPVRSVPLVLKTAEHLMQKGQYRMALAGLLPVLQEGSLDPSVLDKAASCYFQLGDSQTAISLLEMLTQMRPDIVAAWGKLAAMKQTVGDKQGAIEGYRKVLKGDPNSVYGLSALNRLEPFKSNSQKVARLRKLSKSKKLSNIERSVVFNTLGQCEQTANRTNSAFKFFSKAKAAQKAEFLPDELDALVDGQTECFHRSATLKTDHEGPRVVFVVGMPRSGTTLVENILSRHSIVGTVGESRALSQTLQVVRQHVKDTQRGAESWDWFGKLTELEISIFRQHYFELISQNATVNHDVIVDKMPRNSFHLGLAHVLMPDAKFVFMSRHPLDVGLSNFSTSLDVGNEFSCRLEWIGRMTQVIYRSIEDYKEKLPDQLRIQSYEGLVTNPEAQIKALLEHAELPWQDDCLSPQDAVGAIRTASVDQAREKINTRALGKWQAYQEQLQPLVEALGGPNWIEAWREQDQIAATR</sequence>
<keyword evidence="1" id="KW-0808">Transferase</keyword>
<dbReference type="SUPFAM" id="SSF48452">
    <property type="entry name" value="TPR-like"/>
    <property type="match status" value="1"/>
</dbReference>
<evidence type="ECO:0000256" key="2">
    <source>
        <dbReference type="PROSITE-ProRule" id="PRU00339"/>
    </source>
</evidence>
<gene>
    <name evidence="3" type="ORF">DL239_18605</name>
</gene>
<dbReference type="InterPro" id="IPR027417">
    <property type="entry name" value="P-loop_NTPase"/>
</dbReference>
<dbReference type="SUPFAM" id="SSF52540">
    <property type="entry name" value="P-loop containing nucleoside triphosphate hydrolases"/>
    <property type="match status" value="1"/>
</dbReference>
<dbReference type="Proteomes" id="UP001429564">
    <property type="component" value="Unassembled WGS sequence"/>
</dbReference>
<evidence type="ECO:0000313" key="4">
    <source>
        <dbReference type="Proteomes" id="UP001429564"/>
    </source>
</evidence>
<evidence type="ECO:0008006" key="5">
    <source>
        <dbReference type="Google" id="ProtNLM"/>
    </source>
</evidence>
<feature type="repeat" description="TPR" evidence="2">
    <location>
        <begin position="87"/>
        <end position="120"/>
    </location>
</feature>
<reference evidence="3 4" key="1">
    <citation type="submission" date="2018-05" db="EMBL/GenBank/DDBJ databases">
        <authorList>
            <person name="Zhang Y.-J."/>
        </authorList>
    </citation>
    <scope>NUCLEOTIDE SEQUENCE [LARGE SCALE GENOMIC DNA]</scope>
    <source>
        <strain evidence="3 4">CY04</strain>
    </source>
</reference>